<keyword evidence="8 10" id="KW-0472">Membrane</keyword>
<dbReference type="PRINTS" id="PR00120">
    <property type="entry name" value="HATPASE"/>
</dbReference>
<proteinExistence type="inferred from homology"/>
<feature type="compositionally biased region" description="Basic and acidic residues" evidence="9">
    <location>
        <begin position="907"/>
        <end position="941"/>
    </location>
</feature>
<dbReference type="InterPro" id="IPR023298">
    <property type="entry name" value="ATPase_P-typ_TM_dom_sf"/>
</dbReference>
<evidence type="ECO:0000256" key="3">
    <source>
        <dbReference type="ARBA" id="ARBA00022692"/>
    </source>
</evidence>
<evidence type="ECO:0000256" key="5">
    <source>
        <dbReference type="ARBA" id="ARBA00022840"/>
    </source>
</evidence>
<evidence type="ECO:0000256" key="9">
    <source>
        <dbReference type="SAM" id="MobiDB-lite"/>
    </source>
</evidence>
<dbReference type="PROSITE" id="PS00154">
    <property type="entry name" value="ATPASE_E1_E2"/>
    <property type="match status" value="1"/>
</dbReference>
<dbReference type="InterPro" id="IPR023299">
    <property type="entry name" value="ATPase_P-typ_cyto_dom_N"/>
</dbReference>
<dbReference type="Pfam" id="PF00689">
    <property type="entry name" value="Cation_ATPase_C"/>
    <property type="match status" value="1"/>
</dbReference>
<comment type="caution">
    <text evidence="12">The sequence shown here is derived from an EMBL/GenBank/DDBJ whole genome shotgun (WGS) entry which is preliminary data.</text>
</comment>
<dbReference type="EMBL" id="JBEGCI010000008">
    <property type="protein sequence ID" value="MEQ6889207.1"/>
    <property type="molecule type" value="Genomic_DNA"/>
</dbReference>
<feature type="transmembrane region" description="Helical" evidence="10">
    <location>
        <begin position="251"/>
        <end position="272"/>
    </location>
</feature>
<dbReference type="Proteomes" id="UP001472978">
    <property type="component" value="Unassembled WGS sequence"/>
</dbReference>
<evidence type="ECO:0000313" key="13">
    <source>
        <dbReference type="Proteomes" id="UP001472978"/>
    </source>
</evidence>
<feature type="transmembrane region" description="Helical" evidence="10">
    <location>
        <begin position="771"/>
        <end position="793"/>
    </location>
</feature>
<feature type="domain" description="Cation-transporting P-type ATPase N-terminal" evidence="11">
    <location>
        <begin position="11"/>
        <end position="84"/>
    </location>
</feature>
<evidence type="ECO:0000256" key="10">
    <source>
        <dbReference type="SAM" id="Phobius"/>
    </source>
</evidence>
<keyword evidence="5" id="KW-0067">ATP-binding</keyword>
<dbReference type="Pfam" id="PF13246">
    <property type="entry name" value="Cation_ATPase"/>
    <property type="match status" value="1"/>
</dbReference>
<dbReference type="Pfam" id="PF00122">
    <property type="entry name" value="E1-E2_ATPase"/>
    <property type="match status" value="1"/>
</dbReference>
<dbReference type="RefSeq" id="WP_349758743.1">
    <property type="nucleotide sequence ID" value="NZ_JBEGCI010000008.1"/>
</dbReference>
<evidence type="ECO:0000256" key="8">
    <source>
        <dbReference type="ARBA" id="ARBA00023136"/>
    </source>
</evidence>
<evidence type="ECO:0000313" key="12">
    <source>
        <dbReference type="EMBL" id="MEQ6889207.1"/>
    </source>
</evidence>
<keyword evidence="3 10" id="KW-0812">Transmembrane</keyword>
<dbReference type="InterPro" id="IPR044492">
    <property type="entry name" value="P_typ_ATPase_HD_dom"/>
</dbReference>
<dbReference type="Gene3D" id="3.40.1110.10">
    <property type="entry name" value="Calcium-transporting ATPase, cytoplasmic domain N"/>
    <property type="match status" value="1"/>
</dbReference>
<dbReference type="InterPro" id="IPR050510">
    <property type="entry name" value="Cation_transp_ATPase_P-type"/>
</dbReference>
<evidence type="ECO:0000256" key="4">
    <source>
        <dbReference type="ARBA" id="ARBA00022741"/>
    </source>
</evidence>
<gene>
    <name evidence="12" type="ORF">ABE957_11030</name>
</gene>
<dbReference type="PRINTS" id="PR00119">
    <property type="entry name" value="CATATPASE"/>
</dbReference>
<sequence length="941" mass="101367">MTRHTPAHDRHWHALSPEEALAELDAAQDGLSEDDARDRLAKHGPNRLQQGQGRPAWRRLLAQFNNLLMLILLVAALASLGLGHGLDAVAIAGVVLIIALIGFIQEGKAEQALDSIRDMLSPRAQVLRDGRRHEVDAEALVPGDIVLLESGDRVPADLRLLEAKRLRDEEAALTGESTPVDKAIGAVNADSELAERSSMAYAGTLVVQGSARGLVVATGERTEIGRISELLRGVETLRTPLLRQLDRAGRALGLIITVMAMLTAAFGVLVHGEPLGDMFMAAVGLAVAAIPEGMPAIVTIGLALGVQAMARKNAIIRRLPAVETLGSISTIFSDKTGTLTRNEMTARAIRLPEGEFRLEGTGFAPEGAFHRVQDGEALDEPLDLDDAPALRHFLKVGVLCNDAELARDEGRWRIHGDPTEGALVVAAAKAGLEAGELRGHHDRHDAIPFESERQYMATLHAMDGEPRLLVKGAPDRLLERCHRVRTADGDVALDRDEWQAHLHALSAQGLRVLALAEKRAEGVDELADEHAEDGLVLLGLVGLQDPPRDEAVAAVKDCLAAGIRPVMVTGDHAVTAQAIARQLGFLHTERALSGREIEAMSDAELEEVILEVDVYARASPEHKLRLVTAMQARGGVCAMTGDGVNDGPALKRADVGVAMGIQGTEAAKEAAEMVLADDNFATIVGAIREGRKVYDNIRKTITFLLPTNGAQGLAILIAVLAGSVLPVTPLQALWVNMVVAVTLGLALAFEPGESDLMRRRPRDPSAPLLDLFLLWRVVFVSVLLLLGVFGVFSWLFNGQGTSIELARAAAVNMLVTGCAAYLINSRFMHRSSFSLQGLFGSRPVWIAIALVMVLQLGWTYLPIMQRVFGSAALGLDHWLAILAVAVAIFLSVELEKGVRRRLHRRREALDDRGHESGHESGASARKDAQKDKQKDERAEAR</sequence>
<dbReference type="InterPro" id="IPR001757">
    <property type="entry name" value="P_typ_ATPase"/>
</dbReference>
<dbReference type="InterPro" id="IPR004014">
    <property type="entry name" value="ATPase_P-typ_cation-transptr_N"/>
</dbReference>
<dbReference type="SFLD" id="SFLDS00003">
    <property type="entry name" value="Haloacid_Dehalogenase"/>
    <property type="match status" value="1"/>
</dbReference>
<feature type="transmembrane region" description="Helical" evidence="10">
    <location>
        <begin position="88"/>
        <end position="104"/>
    </location>
</feature>
<evidence type="ECO:0000256" key="2">
    <source>
        <dbReference type="ARBA" id="ARBA00005675"/>
    </source>
</evidence>
<feature type="transmembrane region" description="Helical" evidence="10">
    <location>
        <begin position="701"/>
        <end position="725"/>
    </location>
</feature>
<dbReference type="SUPFAM" id="SSF56784">
    <property type="entry name" value="HAD-like"/>
    <property type="match status" value="1"/>
</dbReference>
<feature type="transmembrane region" description="Helical" evidence="10">
    <location>
        <begin position="731"/>
        <end position="750"/>
    </location>
</feature>
<keyword evidence="7 10" id="KW-1133">Transmembrane helix</keyword>
<dbReference type="InterPro" id="IPR036412">
    <property type="entry name" value="HAD-like_sf"/>
</dbReference>
<comment type="similarity">
    <text evidence="2">Belongs to the cation transport ATPase (P-type) (TC 3.A.3) family. Type IIA subfamily.</text>
</comment>
<dbReference type="SUPFAM" id="SSF81665">
    <property type="entry name" value="Calcium ATPase, transmembrane domain M"/>
    <property type="match status" value="1"/>
</dbReference>
<dbReference type="SMART" id="SM00831">
    <property type="entry name" value="Cation_ATPase_N"/>
    <property type="match status" value="1"/>
</dbReference>
<dbReference type="InterPro" id="IPR059000">
    <property type="entry name" value="ATPase_P-type_domA"/>
</dbReference>
<feature type="transmembrane region" description="Helical" evidence="10">
    <location>
        <begin position="844"/>
        <end position="863"/>
    </location>
</feature>
<feature type="transmembrane region" description="Helical" evidence="10">
    <location>
        <begin position="875"/>
        <end position="894"/>
    </location>
</feature>
<dbReference type="Gene3D" id="1.20.1110.10">
    <property type="entry name" value="Calcium-transporting ATPase, transmembrane domain"/>
    <property type="match status" value="1"/>
</dbReference>
<dbReference type="SUPFAM" id="SSF81660">
    <property type="entry name" value="Metal cation-transporting ATPase, ATP-binding domain N"/>
    <property type="match status" value="1"/>
</dbReference>
<dbReference type="Pfam" id="PF00690">
    <property type="entry name" value="Cation_ATPase_N"/>
    <property type="match status" value="1"/>
</dbReference>
<feature type="region of interest" description="Disordered" evidence="9">
    <location>
        <begin position="906"/>
        <end position="941"/>
    </location>
</feature>
<organism evidence="12 13">
    <name type="scientific">Halomonas pelophila</name>
    <dbReference type="NCBI Taxonomy" id="3151122"/>
    <lineage>
        <taxon>Bacteria</taxon>
        <taxon>Pseudomonadati</taxon>
        <taxon>Pseudomonadota</taxon>
        <taxon>Gammaproteobacteria</taxon>
        <taxon>Oceanospirillales</taxon>
        <taxon>Halomonadaceae</taxon>
        <taxon>Halomonas</taxon>
    </lineage>
</organism>
<protein>
    <submittedName>
        <fullName evidence="12">HAD-IC family P-type ATPase</fullName>
    </submittedName>
</protein>
<keyword evidence="13" id="KW-1185">Reference proteome</keyword>
<feature type="transmembrane region" description="Helical" evidence="10">
    <location>
        <begin position="278"/>
        <end position="304"/>
    </location>
</feature>
<reference evidence="12 13" key="1">
    <citation type="submission" date="2024-05" db="EMBL/GenBank/DDBJ databases">
        <title>Halomonas sp. CS7 16S ribosomal RNA gene Genome sequencing and assembly.</title>
        <authorList>
            <person name="Yook S."/>
        </authorList>
    </citation>
    <scope>NUCLEOTIDE SEQUENCE [LARGE SCALE GENOMIC DNA]</scope>
    <source>
        <strain evidence="12 13">CS7</strain>
    </source>
</reference>
<feature type="transmembrane region" description="Helical" evidence="10">
    <location>
        <begin position="64"/>
        <end position="82"/>
    </location>
</feature>
<evidence type="ECO:0000256" key="1">
    <source>
        <dbReference type="ARBA" id="ARBA00004141"/>
    </source>
</evidence>
<evidence type="ECO:0000256" key="7">
    <source>
        <dbReference type="ARBA" id="ARBA00022989"/>
    </source>
</evidence>
<dbReference type="NCBIfam" id="TIGR01494">
    <property type="entry name" value="ATPase_P-type"/>
    <property type="match status" value="2"/>
</dbReference>
<evidence type="ECO:0000256" key="6">
    <source>
        <dbReference type="ARBA" id="ARBA00022967"/>
    </source>
</evidence>
<dbReference type="InterPro" id="IPR006068">
    <property type="entry name" value="ATPase_P-typ_cation-transptr_C"/>
</dbReference>
<evidence type="ECO:0000259" key="11">
    <source>
        <dbReference type="SMART" id="SM00831"/>
    </source>
</evidence>
<dbReference type="SUPFAM" id="SSF81653">
    <property type="entry name" value="Calcium ATPase, transduction domain A"/>
    <property type="match status" value="1"/>
</dbReference>
<comment type="subcellular location">
    <subcellularLocation>
        <location evidence="1">Membrane</location>
        <topology evidence="1">Multi-pass membrane protein</topology>
    </subcellularLocation>
</comment>
<dbReference type="PANTHER" id="PTHR43294">
    <property type="entry name" value="SODIUM/POTASSIUM-TRANSPORTING ATPASE SUBUNIT ALPHA"/>
    <property type="match status" value="1"/>
</dbReference>
<dbReference type="Gene3D" id="3.40.50.1000">
    <property type="entry name" value="HAD superfamily/HAD-like"/>
    <property type="match status" value="1"/>
</dbReference>
<dbReference type="SFLD" id="SFLDF00027">
    <property type="entry name" value="p-type_atpase"/>
    <property type="match status" value="1"/>
</dbReference>
<name>A0ABV1N651_9GAMM</name>
<accession>A0ABV1N651</accession>
<dbReference type="InterPro" id="IPR018303">
    <property type="entry name" value="ATPase_P-typ_P_site"/>
</dbReference>
<feature type="transmembrane region" description="Helical" evidence="10">
    <location>
        <begin position="805"/>
        <end position="823"/>
    </location>
</feature>
<dbReference type="InterPro" id="IPR023214">
    <property type="entry name" value="HAD_sf"/>
</dbReference>
<dbReference type="PANTHER" id="PTHR43294:SF20">
    <property type="entry name" value="P-TYPE ATPASE"/>
    <property type="match status" value="1"/>
</dbReference>
<keyword evidence="4" id="KW-0547">Nucleotide-binding</keyword>
<dbReference type="SFLD" id="SFLDG00002">
    <property type="entry name" value="C1.7:_P-type_atpase_like"/>
    <property type="match status" value="1"/>
</dbReference>
<dbReference type="InterPro" id="IPR008250">
    <property type="entry name" value="ATPase_P-typ_transduc_dom_A_sf"/>
</dbReference>
<keyword evidence="6" id="KW-1278">Translocase</keyword>
<dbReference type="Gene3D" id="2.70.150.10">
    <property type="entry name" value="Calcium-transporting ATPase, cytoplasmic transduction domain A"/>
    <property type="match status" value="1"/>
</dbReference>